<evidence type="ECO:0000313" key="2">
    <source>
        <dbReference type="Proteomes" id="UP000075714"/>
    </source>
</evidence>
<comment type="caution">
    <text evidence="1">The sequence shown here is derived from an EMBL/GenBank/DDBJ whole genome shotgun (WGS) entry which is preliminary data.</text>
</comment>
<evidence type="ECO:0000313" key="1">
    <source>
        <dbReference type="EMBL" id="KXZ44623.1"/>
    </source>
</evidence>
<proteinExistence type="predicted"/>
<keyword evidence="2" id="KW-1185">Reference proteome</keyword>
<organism evidence="1 2">
    <name type="scientific">Gonium pectorale</name>
    <name type="common">Green alga</name>
    <dbReference type="NCBI Taxonomy" id="33097"/>
    <lineage>
        <taxon>Eukaryota</taxon>
        <taxon>Viridiplantae</taxon>
        <taxon>Chlorophyta</taxon>
        <taxon>core chlorophytes</taxon>
        <taxon>Chlorophyceae</taxon>
        <taxon>CS clade</taxon>
        <taxon>Chlamydomonadales</taxon>
        <taxon>Volvocaceae</taxon>
        <taxon>Gonium</taxon>
    </lineage>
</organism>
<dbReference type="AlphaFoldDB" id="A0A150G4B5"/>
<dbReference type="EMBL" id="LSYV01000065">
    <property type="protein sequence ID" value="KXZ44623.1"/>
    <property type="molecule type" value="Genomic_DNA"/>
</dbReference>
<sequence length="331" mass="36373">MAELDTEQLELLTPHVTTQLQVFNNQVVAHLKNYKPEIARIYGRLDEQKAEDERLGGQLKGLEATVAGNAESAAAAATALSERLAKVEALLGALPAWKEDLVTRINALGHETRAKHEAATARANSMEETLNGHIAATRERLDMLTTLARTASEARAAQQERIDELDGGLRRLRDATEKELTEHRVHLRRLDEQYVLASSKLAEHSATLGGHTLDLARLRDAADQHGRQLDSLARGAERLTETALGLSQEVELVKRGVSATDAACSALEMRLGSVSNEMGGRISGLEAARKALFGWRDETIANLERMDTRHDTLNDRVQCDPRPVKSYPTES</sequence>
<reference evidence="2" key="1">
    <citation type="journal article" date="2016" name="Nat. Commun.">
        <title>The Gonium pectorale genome demonstrates co-option of cell cycle regulation during the evolution of multicellularity.</title>
        <authorList>
            <person name="Hanschen E.R."/>
            <person name="Marriage T.N."/>
            <person name="Ferris P.J."/>
            <person name="Hamaji T."/>
            <person name="Toyoda A."/>
            <person name="Fujiyama A."/>
            <person name="Neme R."/>
            <person name="Noguchi H."/>
            <person name="Minakuchi Y."/>
            <person name="Suzuki M."/>
            <person name="Kawai-Toyooka H."/>
            <person name="Smith D.R."/>
            <person name="Sparks H."/>
            <person name="Anderson J."/>
            <person name="Bakaric R."/>
            <person name="Luria V."/>
            <person name="Karger A."/>
            <person name="Kirschner M.W."/>
            <person name="Durand P.M."/>
            <person name="Michod R.E."/>
            <person name="Nozaki H."/>
            <person name="Olson B.J."/>
        </authorList>
    </citation>
    <scope>NUCLEOTIDE SEQUENCE [LARGE SCALE GENOMIC DNA]</scope>
    <source>
        <strain evidence="2">NIES-2863</strain>
    </source>
</reference>
<dbReference type="Proteomes" id="UP000075714">
    <property type="component" value="Unassembled WGS sequence"/>
</dbReference>
<gene>
    <name evidence="1" type="ORF">GPECTOR_64g117</name>
</gene>
<dbReference type="OrthoDB" id="542589at2759"/>
<name>A0A150G4B5_GONPE</name>
<accession>A0A150G4B5</accession>
<protein>
    <submittedName>
        <fullName evidence="1">Uncharacterized protein</fullName>
    </submittedName>
</protein>